<dbReference type="Gene3D" id="3.30.70.1560">
    <property type="entry name" value="Alpha-L RNA-binding motif"/>
    <property type="match status" value="1"/>
</dbReference>
<organism evidence="9 10">
    <name type="scientific">Shewanella electrica</name>
    <dbReference type="NCBI Taxonomy" id="515560"/>
    <lineage>
        <taxon>Bacteria</taxon>
        <taxon>Pseudomonadati</taxon>
        <taxon>Pseudomonadota</taxon>
        <taxon>Gammaproteobacteria</taxon>
        <taxon>Alteromonadales</taxon>
        <taxon>Shewanellaceae</taxon>
        <taxon>Shewanella</taxon>
    </lineage>
</organism>
<dbReference type="SUPFAM" id="SSF55174">
    <property type="entry name" value="Alpha-L RNA-binding motif"/>
    <property type="match status" value="1"/>
</dbReference>
<reference evidence="9 10" key="1">
    <citation type="submission" date="2022-02" db="EMBL/GenBank/DDBJ databases">
        <authorList>
            <person name="Zhuang L."/>
        </authorList>
    </citation>
    <scope>NUCLEOTIDE SEQUENCE [LARGE SCALE GENOMIC DNA]</scope>
    <source>
        <strain evidence="9 10">C32</strain>
    </source>
</reference>
<feature type="domain" description="RNA-binding S4" evidence="8">
    <location>
        <begin position="1"/>
        <end position="58"/>
    </location>
</feature>
<dbReference type="InterPro" id="IPR006145">
    <property type="entry name" value="PsdUridine_synth_RsuA/RluA"/>
</dbReference>
<dbReference type="Gene3D" id="3.30.70.580">
    <property type="entry name" value="Pseudouridine synthase I, catalytic domain, N-terminal subdomain"/>
    <property type="match status" value="1"/>
</dbReference>
<proteinExistence type="inferred from homology"/>
<evidence type="ECO:0000256" key="4">
    <source>
        <dbReference type="ARBA" id="ARBA00036749"/>
    </source>
</evidence>
<dbReference type="Proteomes" id="UP001201549">
    <property type="component" value="Unassembled WGS sequence"/>
</dbReference>
<accession>A0ABT2FSV1</accession>
<gene>
    <name evidence="9" type="primary">rsuA</name>
    <name evidence="9" type="ORF">L9G74_17830</name>
</gene>
<dbReference type="GO" id="GO:0160136">
    <property type="term" value="F:16S rRNA pseudouridine(516) synthase activity"/>
    <property type="evidence" value="ECO:0007669"/>
    <property type="project" value="UniProtKB-EC"/>
</dbReference>
<dbReference type="NCBIfam" id="NF008097">
    <property type="entry name" value="PRK10839.1"/>
    <property type="match status" value="1"/>
</dbReference>
<evidence type="ECO:0000313" key="9">
    <source>
        <dbReference type="EMBL" id="MCS4558304.1"/>
    </source>
</evidence>
<dbReference type="PANTHER" id="PTHR47683:SF4">
    <property type="entry name" value="PSEUDOURIDINE SYNTHASE"/>
    <property type="match status" value="1"/>
</dbReference>
<evidence type="ECO:0000313" key="10">
    <source>
        <dbReference type="Proteomes" id="UP001201549"/>
    </source>
</evidence>
<dbReference type="CDD" id="cd00165">
    <property type="entry name" value="S4"/>
    <property type="match status" value="1"/>
</dbReference>
<dbReference type="InterPro" id="IPR000748">
    <property type="entry name" value="PsdUridine_synth_RsuA/RluB/E/F"/>
</dbReference>
<evidence type="ECO:0000256" key="1">
    <source>
        <dbReference type="ARBA" id="ARBA00008348"/>
    </source>
</evidence>
<comment type="function">
    <text evidence="5">Responsible for synthesis of pseudouridine from uracil-516 in 16S ribosomal RNA.</text>
</comment>
<dbReference type="InterPro" id="IPR042092">
    <property type="entry name" value="PsdUridine_s_RsuA/RluB/E/F_cat"/>
</dbReference>
<name>A0ABT2FSV1_9GAMM</name>
<dbReference type="Pfam" id="PF00849">
    <property type="entry name" value="PseudoU_synth_2"/>
    <property type="match status" value="1"/>
</dbReference>
<dbReference type="PANTHER" id="PTHR47683">
    <property type="entry name" value="PSEUDOURIDINE SYNTHASE FAMILY PROTEIN-RELATED"/>
    <property type="match status" value="1"/>
</dbReference>
<dbReference type="InterPro" id="IPR018496">
    <property type="entry name" value="PsdUridine_synth_RsuA/RluB_CS"/>
</dbReference>
<protein>
    <recommendedName>
        <fullName evidence="7">Pseudouridine synthase</fullName>
        <ecNumber evidence="7">5.4.99.-</ecNumber>
    </recommendedName>
</protein>
<dbReference type="SMART" id="SM00363">
    <property type="entry name" value="S4"/>
    <property type="match status" value="1"/>
</dbReference>
<evidence type="ECO:0000256" key="5">
    <source>
        <dbReference type="ARBA" id="ARBA00037590"/>
    </source>
</evidence>
<dbReference type="InterPro" id="IPR020103">
    <property type="entry name" value="PsdUridine_synth_cat_dom_sf"/>
</dbReference>
<dbReference type="SUPFAM" id="SSF55120">
    <property type="entry name" value="Pseudouridine synthase"/>
    <property type="match status" value="1"/>
</dbReference>
<keyword evidence="3 7" id="KW-0413">Isomerase</keyword>
<evidence type="ECO:0000259" key="8">
    <source>
        <dbReference type="SMART" id="SM00363"/>
    </source>
</evidence>
<dbReference type="InterPro" id="IPR020094">
    <property type="entry name" value="TruA/RsuA/RluB/E/F_N"/>
</dbReference>
<dbReference type="EC" id="5.4.99.-" evidence="7"/>
<comment type="catalytic activity">
    <reaction evidence="4">
        <text>uridine(516) in 16S rRNA = pseudouridine(516) in 16S rRNA</text>
        <dbReference type="Rhea" id="RHEA:38867"/>
        <dbReference type="Rhea" id="RHEA-COMP:10089"/>
        <dbReference type="Rhea" id="RHEA-COMP:10090"/>
        <dbReference type="ChEBI" id="CHEBI:65314"/>
        <dbReference type="ChEBI" id="CHEBI:65315"/>
        <dbReference type="EC" id="5.4.99.19"/>
    </reaction>
</comment>
<dbReference type="RefSeq" id="WP_238898119.1">
    <property type="nucleotide sequence ID" value="NZ_JAKOGG010000018.1"/>
</dbReference>
<reference evidence="10" key="2">
    <citation type="submission" date="2023-07" db="EMBL/GenBank/DDBJ databases">
        <title>Shewanella mangrovi sp. nov., an acetaldehyde- degrading bacterium isolated from mangrove sediment.</title>
        <authorList>
            <person name="Liu Y."/>
        </authorList>
    </citation>
    <scope>NUCLEOTIDE SEQUENCE [LARGE SCALE GENOMIC DNA]</scope>
    <source>
        <strain evidence="10">C32</strain>
    </source>
</reference>
<dbReference type="Gene3D" id="3.10.290.10">
    <property type="entry name" value="RNA-binding S4 domain"/>
    <property type="match status" value="1"/>
</dbReference>
<evidence type="ECO:0000256" key="3">
    <source>
        <dbReference type="ARBA" id="ARBA00023235"/>
    </source>
</evidence>
<comment type="similarity">
    <text evidence="1 7">Belongs to the pseudouridine synthase RsuA family.</text>
</comment>
<keyword evidence="10" id="KW-1185">Reference proteome</keyword>
<dbReference type="EMBL" id="JAKOGG010000018">
    <property type="protein sequence ID" value="MCS4558304.1"/>
    <property type="molecule type" value="Genomic_DNA"/>
</dbReference>
<evidence type="ECO:0000256" key="7">
    <source>
        <dbReference type="RuleBase" id="RU003887"/>
    </source>
</evidence>
<dbReference type="InterPro" id="IPR002942">
    <property type="entry name" value="S4_RNA-bd"/>
</dbReference>
<dbReference type="PROSITE" id="PS50889">
    <property type="entry name" value="S4"/>
    <property type="match status" value="1"/>
</dbReference>
<dbReference type="InterPro" id="IPR050343">
    <property type="entry name" value="RsuA_PseudoU_synthase"/>
</dbReference>
<evidence type="ECO:0000256" key="2">
    <source>
        <dbReference type="ARBA" id="ARBA00022884"/>
    </source>
</evidence>
<dbReference type="NCBIfam" id="TIGR00093">
    <property type="entry name" value="pseudouridine synthase"/>
    <property type="match status" value="1"/>
</dbReference>
<dbReference type="CDD" id="cd02553">
    <property type="entry name" value="PseudoU_synth_RsuA"/>
    <property type="match status" value="1"/>
</dbReference>
<dbReference type="InterPro" id="IPR036986">
    <property type="entry name" value="S4_RNA-bd_sf"/>
</dbReference>
<dbReference type="Pfam" id="PF01479">
    <property type="entry name" value="S4"/>
    <property type="match status" value="1"/>
</dbReference>
<sequence length="230" mass="25574">MRLDKFICESTGLTRALAKRVLKQGEITVDGEVVKDASLKVSPAMVICLEGEPLSLIGIRYIMMHKPVDTLCSNVDEVYPSVLTLLDEPLLDRLHFAGRLDADTTGLLLITDDGQWSHKVTSPKRECGKRYRIWLAEPLVADAEQQLQHGLELRGESELTRPAQLQRISDTEVLLTITEGKYHQVKRMFAALGNKVIGLHREAIGAIELDAALTEGEWRYLTDAEIASVG</sequence>
<keyword evidence="2 6" id="KW-0694">RNA-binding</keyword>
<comment type="caution">
    <text evidence="9">The sequence shown here is derived from an EMBL/GenBank/DDBJ whole genome shotgun (WGS) entry which is preliminary data.</text>
</comment>
<dbReference type="PROSITE" id="PS01149">
    <property type="entry name" value="PSI_RSU"/>
    <property type="match status" value="1"/>
</dbReference>
<evidence type="ECO:0000256" key="6">
    <source>
        <dbReference type="PROSITE-ProRule" id="PRU00182"/>
    </source>
</evidence>